<feature type="domain" description="CHY-type" evidence="4">
    <location>
        <begin position="7"/>
        <end position="87"/>
    </location>
</feature>
<dbReference type="GO" id="GO:0045041">
    <property type="term" value="P:protein import into mitochondrial intermembrane space"/>
    <property type="evidence" value="ECO:0007669"/>
    <property type="project" value="TreeGrafter"/>
</dbReference>
<accession>A0A9X1WTE9</accession>
<dbReference type="Proteomes" id="UP001139347">
    <property type="component" value="Unassembled WGS sequence"/>
</dbReference>
<dbReference type="AlphaFoldDB" id="A0A9X1WTE9"/>
<keyword evidence="1" id="KW-0479">Metal-binding</keyword>
<dbReference type="PROSITE" id="PS51266">
    <property type="entry name" value="ZF_CHY"/>
    <property type="match status" value="1"/>
</dbReference>
<sequence length="108" mass="12813">MHVYGAVVDNATRCVHYHTEKDIIAIKFKCCNRYYPCYKCHEEDADHSIERWPQEQFDELAILCGNCHTELTIRQYMNAVSCPHCHAIFNERCANHYHIYFEQAAKEE</sequence>
<organism evidence="5 6">
    <name type="scientific">Paenibacillus mangrovi</name>
    <dbReference type="NCBI Taxonomy" id="2931978"/>
    <lineage>
        <taxon>Bacteria</taxon>
        <taxon>Bacillati</taxon>
        <taxon>Bacillota</taxon>
        <taxon>Bacilli</taxon>
        <taxon>Bacillales</taxon>
        <taxon>Paenibacillaceae</taxon>
        <taxon>Paenibacillus</taxon>
    </lineage>
</organism>
<dbReference type="InterPro" id="IPR008913">
    <property type="entry name" value="Znf_CHY"/>
</dbReference>
<dbReference type="Pfam" id="PF05495">
    <property type="entry name" value="zf-CHY"/>
    <property type="match status" value="1"/>
</dbReference>
<dbReference type="RefSeq" id="WP_244727199.1">
    <property type="nucleotide sequence ID" value="NZ_JALIRP010000007.1"/>
</dbReference>
<evidence type="ECO:0000313" key="6">
    <source>
        <dbReference type="Proteomes" id="UP001139347"/>
    </source>
</evidence>
<dbReference type="EMBL" id="JALIRP010000007">
    <property type="protein sequence ID" value="MCJ8013585.1"/>
    <property type="molecule type" value="Genomic_DNA"/>
</dbReference>
<comment type="caution">
    <text evidence="5">The sequence shown here is derived from an EMBL/GenBank/DDBJ whole genome shotgun (WGS) entry which is preliminary data.</text>
</comment>
<evidence type="ECO:0000259" key="4">
    <source>
        <dbReference type="PROSITE" id="PS51266"/>
    </source>
</evidence>
<keyword evidence="3" id="KW-0862">Zinc</keyword>
<dbReference type="PANTHER" id="PTHR28082:SF1">
    <property type="entry name" value="HELPER OF TIM PROTEIN 13"/>
    <property type="match status" value="1"/>
</dbReference>
<keyword evidence="2" id="KW-0863">Zinc-finger</keyword>
<dbReference type="GO" id="GO:0008270">
    <property type="term" value="F:zinc ion binding"/>
    <property type="evidence" value="ECO:0007669"/>
    <property type="project" value="UniProtKB-KW"/>
</dbReference>
<evidence type="ECO:0000256" key="2">
    <source>
        <dbReference type="ARBA" id="ARBA00022771"/>
    </source>
</evidence>
<keyword evidence="6" id="KW-1185">Reference proteome</keyword>
<evidence type="ECO:0000313" key="5">
    <source>
        <dbReference type="EMBL" id="MCJ8013585.1"/>
    </source>
</evidence>
<dbReference type="SUPFAM" id="SSF161219">
    <property type="entry name" value="CHY zinc finger-like"/>
    <property type="match status" value="1"/>
</dbReference>
<dbReference type="InterPro" id="IPR037274">
    <property type="entry name" value="Znf_CHY_sf"/>
</dbReference>
<dbReference type="InterPro" id="IPR016694">
    <property type="entry name" value="UCP017292"/>
</dbReference>
<protein>
    <submittedName>
        <fullName evidence="5">CHY zinc finger protein</fullName>
    </submittedName>
</protein>
<proteinExistence type="predicted"/>
<evidence type="ECO:0000256" key="3">
    <source>
        <dbReference type="ARBA" id="ARBA00022833"/>
    </source>
</evidence>
<dbReference type="PIRSF" id="PIRSF017292">
    <property type="entry name" value="UCP017292_Znf_CHY"/>
    <property type="match status" value="1"/>
</dbReference>
<dbReference type="PANTHER" id="PTHR28082">
    <property type="entry name" value="ZINC FINGER PROTEIN"/>
    <property type="match status" value="1"/>
</dbReference>
<evidence type="ECO:0000256" key="1">
    <source>
        <dbReference type="ARBA" id="ARBA00022723"/>
    </source>
</evidence>
<dbReference type="InterPro" id="IPR052604">
    <property type="entry name" value="Mito_Tim_assembly_helper"/>
</dbReference>
<gene>
    <name evidence="5" type="ORF">MUG84_17825</name>
</gene>
<name>A0A9X1WTE9_9BACL</name>
<reference evidence="5" key="1">
    <citation type="submission" date="2022-04" db="EMBL/GenBank/DDBJ databases">
        <title>Paenibacillus mangrovi sp. nov., a novel endophytic bacterium isolated from bark of Kandelia candel.</title>
        <authorList>
            <person name="Tuo L."/>
        </authorList>
    </citation>
    <scope>NUCLEOTIDE SEQUENCE</scope>
    <source>
        <strain evidence="5">KQZ6P-2</strain>
    </source>
</reference>